<dbReference type="Pfam" id="PF08598">
    <property type="entry name" value="Sds3"/>
    <property type="match status" value="1"/>
</dbReference>
<evidence type="ECO:0000256" key="1">
    <source>
        <dbReference type="ARBA" id="ARBA00004123"/>
    </source>
</evidence>
<evidence type="ECO:0000256" key="3">
    <source>
        <dbReference type="ARBA" id="ARBA00023015"/>
    </source>
</evidence>
<feature type="compositionally biased region" description="Low complexity" evidence="6">
    <location>
        <begin position="1"/>
        <end position="13"/>
    </location>
</feature>
<sequence>MTLSLTRTTMTSRSRNRNKTVPKTKTTMTKTKSMSMSNSILPKHLIPTRKTTWTWKKKKKKKKTTSTLTSTNQPTASEALEVLAMIELKFALLREKVYLEKMDELAWEEGLLLGNANGPANGIHPELQHIQSELLLRKNRRLELAERKCAYECENVRKRRRIDEVDVWSTWKLQKETLQTDMIAENNRKRRKLERERRAADRPTPPRRIPPPPPPIPSPTSEYYLPPPPSFMQVVDSYSMTFGAVPKFLATNSGTGTGTLPLGANGRKPHRTVNGATRKSLRSSNKNSNANAKSHRTNGHSPGSAHPVSSPFVGFIAYPELSTLSSSEAQGDLEALFVAGGFGGGIGGGHGWRDGHEW</sequence>
<feature type="region of interest" description="Disordered" evidence="6">
    <location>
        <begin position="182"/>
        <end position="222"/>
    </location>
</feature>
<dbReference type="GO" id="GO:0005654">
    <property type="term" value="C:nucleoplasm"/>
    <property type="evidence" value="ECO:0007669"/>
    <property type="project" value="UniProtKB-ARBA"/>
</dbReference>
<evidence type="ECO:0000256" key="4">
    <source>
        <dbReference type="ARBA" id="ARBA00023163"/>
    </source>
</evidence>
<reference evidence="7" key="1">
    <citation type="journal article" date="2019" name="Environ. Microbiol.">
        <title>Fungal ecological strategies reflected in gene transcription - a case study of two litter decomposers.</title>
        <authorList>
            <person name="Barbi F."/>
            <person name="Kohler A."/>
            <person name="Barry K."/>
            <person name="Baskaran P."/>
            <person name="Daum C."/>
            <person name="Fauchery L."/>
            <person name="Ihrmark K."/>
            <person name="Kuo A."/>
            <person name="LaButti K."/>
            <person name="Lipzen A."/>
            <person name="Morin E."/>
            <person name="Grigoriev I.V."/>
            <person name="Henrissat B."/>
            <person name="Lindahl B."/>
            <person name="Martin F."/>
        </authorList>
    </citation>
    <scope>NUCLEOTIDE SEQUENCE</scope>
    <source>
        <strain evidence="7">JB14</strain>
    </source>
</reference>
<dbReference type="SMART" id="SM01401">
    <property type="entry name" value="Sds3"/>
    <property type="match status" value="1"/>
</dbReference>
<dbReference type="OrthoDB" id="20886at2759"/>
<organism evidence="7 8">
    <name type="scientific">Gymnopus androsaceus JB14</name>
    <dbReference type="NCBI Taxonomy" id="1447944"/>
    <lineage>
        <taxon>Eukaryota</taxon>
        <taxon>Fungi</taxon>
        <taxon>Dikarya</taxon>
        <taxon>Basidiomycota</taxon>
        <taxon>Agaricomycotina</taxon>
        <taxon>Agaricomycetes</taxon>
        <taxon>Agaricomycetidae</taxon>
        <taxon>Agaricales</taxon>
        <taxon>Marasmiineae</taxon>
        <taxon>Omphalotaceae</taxon>
        <taxon>Gymnopus</taxon>
    </lineage>
</organism>
<comment type="subcellular location">
    <subcellularLocation>
        <location evidence="1">Nucleus</location>
    </subcellularLocation>
</comment>
<keyword evidence="4" id="KW-0804">Transcription</keyword>
<dbReference type="InterPro" id="IPR013907">
    <property type="entry name" value="Sds3"/>
</dbReference>
<feature type="region of interest" description="Disordered" evidence="6">
    <location>
        <begin position="250"/>
        <end position="306"/>
    </location>
</feature>
<feature type="compositionally biased region" description="Low complexity" evidence="6">
    <location>
        <begin position="23"/>
        <end position="36"/>
    </location>
</feature>
<evidence type="ECO:0000313" key="7">
    <source>
        <dbReference type="EMBL" id="KAE9403613.1"/>
    </source>
</evidence>
<feature type="region of interest" description="Disordered" evidence="6">
    <location>
        <begin position="1"/>
        <end position="36"/>
    </location>
</feature>
<keyword evidence="2" id="KW-0678">Repressor</keyword>
<name>A0A6A4I0R4_9AGAR</name>
<dbReference type="EMBL" id="ML769423">
    <property type="protein sequence ID" value="KAE9403613.1"/>
    <property type="molecule type" value="Genomic_DNA"/>
</dbReference>
<accession>A0A6A4I0R4</accession>
<keyword evidence="3" id="KW-0805">Transcription regulation</keyword>
<feature type="compositionally biased region" description="Low complexity" evidence="6">
    <location>
        <begin position="283"/>
        <end position="292"/>
    </location>
</feature>
<keyword evidence="5" id="KW-0539">Nucleus</keyword>
<dbReference type="Proteomes" id="UP000799118">
    <property type="component" value="Unassembled WGS sequence"/>
</dbReference>
<evidence type="ECO:0000256" key="6">
    <source>
        <dbReference type="SAM" id="MobiDB-lite"/>
    </source>
</evidence>
<protein>
    <submittedName>
        <fullName evidence="7">Uncharacterized protein</fullName>
    </submittedName>
</protein>
<dbReference type="PANTHER" id="PTHR21964">
    <property type="entry name" value="BREAST CANCER METASTASIS-SUPPRESSOR 1"/>
    <property type="match status" value="1"/>
</dbReference>
<gene>
    <name evidence="7" type="ORF">BT96DRAFT_480218</name>
</gene>
<dbReference type="AlphaFoldDB" id="A0A6A4I0R4"/>
<keyword evidence="8" id="KW-1185">Reference proteome</keyword>
<feature type="compositionally biased region" description="Pro residues" evidence="6">
    <location>
        <begin position="206"/>
        <end position="218"/>
    </location>
</feature>
<dbReference type="GO" id="GO:0010468">
    <property type="term" value="P:regulation of gene expression"/>
    <property type="evidence" value="ECO:0007669"/>
    <property type="project" value="UniProtKB-ARBA"/>
</dbReference>
<proteinExistence type="predicted"/>
<evidence type="ECO:0000256" key="2">
    <source>
        <dbReference type="ARBA" id="ARBA00022491"/>
    </source>
</evidence>
<evidence type="ECO:0000256" key="5">
    <source>
        <dbReference type="ARBA" id="ARBA00023242"/>
    </source>
</evidence>
<evidence type="ECO:0000313" key="8">
    <source>
        <dbReference type="Proteomes" id="UP000799118"/>
    </source>
</evidence>